<evidence type="ECO:0000313" key="11">
    <source>
        <dbReference type="Proteomes" id="UP001171916"/>
    </source>
</evidence>
<dbReference type="InterPro" id="IPR042199">
    <property type="entry name" value="AsparK_Bifunc_asparK/hSer_DH"/>
</dbReference>
<evidence type="ECO:0000256" key="5">
    <source>
        <dbReference type="ARBA" id="ARBA00022777"/>
    </source>
</evidence>
<comment type="similarity">
    <text evidence="2 7">Belongs to the aspartokinase family.</text>
</comment>
<dbReference type="InterPro" id="IPR001341">
    <property type="entry name" value="Asp_kinase"/>
</dbReference>
<evidence type="ECO:0000256" key="2">
    <source>
        <dbReference type="ARBA" id="ARBA00010122"/>
    </source>
</evidence>
<dbReference type="Gene3D" id="3.40.1160.10">
    <property type="entry name" value="Acetylglutamate kinase-like"/>
    <property type="match status" value="1"/>
</dbReference>
<dbReference type="EMBL" id="JAUEPH010000005">
    <property type="protein sequence ID" value="MDN3205084.1"/>
    <property type="molecule type" value="Genomic_DNA"/>
</dbReference>
<evidence type="ECO:0000256" key="4">
    <source>
        <dbReference type="ARBA" id="ARBA00022741"/>
    </source>
</evidence>
<dbReference type="GO" id="GO:0004072">
    <property type="term" value="F:aspartate kinase activity"/>
    <property type="evidence" value="ECO:0007669"/>
    <property type="project" value="UniProtKB-EC"/>
</dbReference>
<evidence type="ECO:0000256" key="3">
    <source>
        <dbReference type="ARBA" id="ARBA00022679"/>
    </source>
</evidence>
<comment type="catalytic activity">
    <reaction evidence="7">
        <text>L-aspartate + ATP = 4-phospho-L-aspartate + ADP</text>
        <dbReference type="Rhea" id="RHEA:23776"/>
        <dbReference type="ChEBI" id="CHEBI:29991"/>
        <dbReference type="ChEBI" id="CHEBI:30616"/>
        <dbReference type="ChEBI" id="CHEBI:57535"/>
        <dbReference type="ChEBI" id="CHEBI:456216"/>
        <dbReference type="EC" id="2.7.2.4"/>
    </reaction>
</comment>
<evidence type="ECO:0000259" key="9">
    <source>
        <dbReference type="Pfam" id="PF00696"/>
    </source>
</evidence>
<dbReference type="SUPFAM" id="SSF53633">
    <property type="entry name" value="Carbamate kinase-like"/>
    <property type="match status" value="1"/>
</dbReference>
<comment type="caution">
    <text evidence="10">The sequence shown here is derived from an EMBL/GenBank/DDBJ whole genome shotgun (WGS) entry which is preliminary data.</text>
</comment>
<dbReference type="InterPro" id="IPR001048">
    <property type="entry name" value="Asp/Glu/Uridylate_kinase"/>
</dbReference>
<keyword evidence="3 7" id="KW-0808">Transferase</keyword>
<protein>
    <recommendedName>
        <fullName evidence="7">Aspartokinase</fullName>
        <ecNumber evidence="7">2.7.2.4</ecNumber>
    </recommendedName>
</protein>
<dbReference type="NCBIfam" id="TIGR00657">
    <property type="entry name" value="asp_kinases"/>
    <property type="match status" value="1"/>
</dbReference>
<reference evidence="10" key="1">
    <citation type="submission" date="2023-06" db="EMBL/GenBank/DDBJ databases">
        <title>Robiginitalea aurantiacus sp. nov. and Algoriphagus sediminis sp. nov., isolated from coastal sediment.</title>
        <authorList>
            <person name="Zhou Z.Y."/>
            <person name="An J."/>
            <person name="Jia Y.W."/>
            <person name="Du Z.J."/>
        </authorList>
    </citation>
    <scope>NUCLEOTIDE SEQUENCE</scope>
    <source>
        <strain evidence="10">C2-7</strain>
    </source>
</reference>
<keyword evidence="11" id="KW-1185">Reference proteome</keyword>
<keyword evidence="6" id="KW-0067">ATP-binding</keyword>
<dbReference type="Gene3D" id="1.20.120.1320">
    <property type="entry name" value="Aspartokinase, catalytic domain"/>
    <property type="match status" value="1"/>
</dbReference>
<organism evidence="10 11">
    <name type="scientific">Algoriphagus sediminis</name>
    <dbReference type="NCBI Taxonomy" id="3057113"/>
    <lineage>
        <taxon>Bacteria</taxon>
        <taxon>Pseudomonadati</taxon>
        <taxon>Bacteroidota</taxon>
        <taxon>Cytophagia</taxon>
        <taxon>Cytophagales</taxon>
        <taxon>Cyclobacteriaceae</taxon>
        <taxon>Algoriphagus</taxon>
    </lineage>
</organism>
<comment type="pathway">
    <text evidence="8">Amino-acid biosynthesis; L-threonine biosynthesis; L-threonine from L-aspartate: step 1/5.</text>
</comment>
<keyword evidence="8" id="KW-0028">Amino-acid biosynthesis</keyword>
<evidence type="ECO:0000256" key="1">
    <source>
        <dbReference type="ARBA" id="ARBA00004766"/>
    </source>
</evidence>
<dbReference type="PANTHER" id="PTHR21499:SF59">
    <property type="entry name" value="ASPARTOKINASE"/>
    <property type="match status" value="1"/>
</dbReference>
<evidence type="ECO:0000256" key="6">
    <source>
        <dbReference type="ARBA" id="ARBA00022840"/>
    </source>
</evidence>
<feature type="domain" description="Aspartate/glutamate/uridylate kinase" evidence="9">
    <location>
        <begin position="3"/>
        <end position="282"/>
    </location>
</feature>
<dbReference type="EC" id="2.7.2.4" evidence="7"/>
<sequence>MAKTIVHKFGGASVKDSNAVKNLLEILRNRLRNNSIIVVSAMGKMTNLLESILLQKIDGNDYSSNSAKFTSFHLAICEELFPGSHPIFSQIENEIRRLKNILDTASNSEDYDALYDRVVCFGELLSSRIVMEYLCQEGMTSIWYDARQLIQTNSDFRFAKVNWENTRKNCEKLLQPILSQYPVVTQGFIAGDSNGKTTTLGREGSDFSAAILATSLEAASVTIWKDVPGVLNGDPKLFQNTSKFDELGYKQAAEMTFYGASVIHPKTIKPLAQKRIPLFVKSFLRPDEEGTKIHDYAREDRIPTFILKNNQVLISFHVKDFTFIEESHLRLIYTELDSLKLKVNMLQTAAISISIVIDSERFKLKKLLEALNRDFSILYNENLELLTILNGNRELLSEQILGYDVLLEQETRHSIQVVRSKIIAC</sequence>
<comment type="pathway">
    <text evidence="8">Amino-acid biosynthesis; L-methionine biosynthesis via de novo pathway; L-homoserine from L-aspartate: step 1/3.</text>
</comment>
<evidence type="ECO:0000256" key="8">
    <source>
        <dbReference type="RuleBase" id="RU004249"/>
    </source>
</evidence>
<keyword evidence="4" id="KW-0547">Nucleotide-binding</keyword>
<dbReference type="Proteomes" id="UP001171916">
    <property type="component" value="Unassembled WGS sequence"/>
</dbReference>
<accession>A0ABT7YEY2</accession>
<dbReference type="InterPro" id="IPR036393">
    <property type="entry name" value="AceGlu_kinase-like_sf"/>
</dbReference>
<gene>
    <name evidence="10" type="ORF">QVH07_13050</name>
</gene>
<keyword evidence="5 7" id="KW-0418">Kinase</keyword>
<dbReference type="Pfam" id="PF00696">
    <property type="entry name" value="AA_kinase"/>
    <property type="match status" value="1"/>
</dbReference>
<evidence type="ECO:0000256" key="7">
    <source>
        <dbReference type="RuleBase" id="RU003448"/>
    </source>
</evidence>
<dbReference type="PANTHER" id="PTHR21499">
    <property type="entry name" value="ASPARTATE KINASE"/>
    <property type="match status" value="1"/>
</dbReference>
<dbReference type="RefSeq" id="WP_290000990.1">
    <property type="nucleotide sequence ID" value="NZ_JAUEPH010000005.1"/>
</dbReference>
<proteinExistence type="inferred from homology"/>
<evidence type="ECO:0000313" key="10">
    <source>
        <dbReference type="EMBL" id="MDN3205084.1"/>
    </source>
</evidence>
<comment type="pathway">
    <text evidence="1 8">Amino-acid biosynthesis; L-lysine biosynthesis via DAP pathway; (S)-tetrahydrodipicolinate from L-aspartate: step 1/4.</text>
</comment>
<name>A0ABT7YEY2_9BACT</name>